<dbReference type="PANTHER" id="PTHR23159:SF60">
    <property type="entry name" value="SPINDLE ASSEMBLY ABNORMAL PROTEIN 4"/>
    <property type="match status" value="1"/>
</dbReference>
<feature type="coiled-coil region" evidence="1">
    <location>
        <begin position="464"/>
        <end position="692"/>
    </location>
</feature>
<dbReference type="Proteomes" id="UP001303046">
    <property type="component" value="Unassembled WGS sequence"/>
</dbReference>
<dbReference type="EMBL" id="JAVFWL010000003">
    <property type="protein sequence ID" value="KAK6741341.1"/>
    <property type="molecule type" value="Genomic_DNA"/>
</dbReference>
<evidence type="ECO:0000313" key="3">
    <source>
        <dbReference type="EMBL" id="KAK6741341.1"/>
    </source>
</evidence>
<reference evidence="3 4" key="1">
    <citation type="submission" date="2023-08" db="EMBL/GenBank/DDBJ databases">
        <title>A Necator americanus chromosomal reference genome.</title>
        <authorList>
            <person name="Ilik V."/>
            <person name="Petrzelkova K.J."/>
            <person name="Pardy F."/>
            <person name="Fuh T."/>
            <person name="Niatou-Singa F.S."/>
            <person name="Gouil Q."/>
            <person name="Baker L."/>
            <person name="Ritchie M.E."/>
            <person name="Jex A.R."/>
            <person name="Gazzola D."/>
            <person name="Li H."/>
            <person name="Toshio Fujiwara R."/>
            <person name="Zhan B."/>
            <person name="Aroian R.V."/>
            <person name="Pafco B."/>
            <person name="Schwarz E.M."/>
        </authorList>
    </citation>
    <scope>NUCLEOTIDE SEQUENCE [LARGE SCALE GENOMIC DNA]</scope>
    <source>
        <strain evidence="3 4">Aroian</strain>
        <tissue evidence="3">Whole animal</tissue>
    </source>
</reference>
<dbReference type="PANTHER" id="PTHR23159">
    <property type="entry name" value="CENTROSOMAL PROTEIN 2"/>
    <property type="match status" value="1"/>
</dbReference>
<evidence type="ECO:0000256" key="2">
    <source>
        <dbReference type="SAM" id="MobiDB-lite"/>
    </source>
</evidence>
<accession>A0ABR1CW27</accession>
<proteinExistence type="predicted"/>
<evidence type="ECO:0000313" key="4">
    <source>
        <dbReference type="Proteomes" id="UP001303046"/>
    </source>
</evidence>
<feature type="compositionally biased region" description="Polar residues" evidence="2">
    <location>
        <begin position="1081"/>
        <end position="1091"/>
    </location>
</feature>
<name>A0ABR1CW27_NECAM</name>
<feature type="region of interest" description="Disordered" evidence="2">
    <location>
        <begin position="1081"/>
        <end position="1101"/>
    </location>
</feature>
<feature type="coiled-coil region" evidence="1">
    <location>
        <begin position="718"/>
        <end position="801"/>
    </location>
</feature>
<sequence length="1123" mass="129373">MTNQTTDRVAVQATDSQEWGKIGRIVCRERTEFCDANSNFDTKTPVGFFGSMLLDEKKKEALLFWFNTYGTSIKLDNVDSLRDLWQHHIPSLLNCLKTDRNIRVTSSSALNIYQEVISYLFASTGQEKFVESLTAEKAAEGNELEIGKFLAVLLNEIRISKDNAITDSVAVMQKYGYDLPLSDILSVFDEERDDWWSIMVSHSHSTSPDGRNLQFVTPRRSTYSVEEFTGMSVNRASFITPRCPPRRPDSNAYTVGRCDGSPLMEALNSPKVRELRREREIKTLRKQLNDFEDQLMVADKKNAELNQQIESLVNELCEKKARIRELESVNRISQQTRDDLEEKVLFLSKQLEVYQRQNESQKERLASYKESNEKLEDSKVELTEQLKAKEDTLTAVKRELRDVKDELYKEIQTKRSLESERNNIGRVLEELKRNSELDREQYHAAISDCRRRYEEENSKNMALYSEEMEKNAALQSEIREKSEQIEELQRKFNAEKCLLEQNIEDLKRSCRQKCENVTKRLNETQTELEISQERNRSLTKEHEEALQHLESVHSAETNKQDVQLSAARARINELEEVVTKKERAILDHRKELACLATQKDAIEVDLAKALAEMRRKDEELDETKRTIEKSLIEVESLSTKHAEAVRSLECLKTQEAKLQTNVEEKETKIAELEKTVEELGMLKEAYDKASEDLTRIHQLHDIERKRFEKIEMDMRDAFEEEKLKKEELTTQVLELKEDLENEESAKTELEEEIYECRAEIESKTSKINELSENLDNAQSQNREQFEALEFLKEELKVTLEEGTATKADCEKLREKDRVRTVQLHNLMEKFQFVEDHVVLSNERSSKLEAENLTLKEMIDMYELAFMRSTREPMKESSTSSLERSEAALLKNAEISPQVLPLFTTSLDEPSVMETRSLIGPSYARDFLKTLLTKFFNIWKKKSFVRAATLLTKIEVPAPSPWDDRNFLVKKVVEKCDAATSVSDLALISSLQAVSQSNLTNALTGSDLSLATTRAASQSRQSLARSDFSRPSTSDLSIDLRKRDDISVSTDRSRLSELQKRNAMLHPAMRCAYATELTSYGSPSGNENTIKHGTTRKKGKKLMERAASYVKKKLPMSESTNSIQ</sequence>
<gene>
    <name evidence="3" type="primary">Necator_chrIII.g10047</name>
    <name evidence="3" type="ORF">RB195_009282</name>
</gene>
<keyword evidence="1" id="KW-0175">Coiled coil</keyword>
<feature type="coiled-coil region" evidence="1">
    <location>
        <begin position="274"/>
        <end position="434"/>
    </location>
</feature>
<protein>
    <recommendedName>
        <fullName evidence="5">HOOK N-terminal domain-containing protein</fullName>
    </recommendedName>
</protein>
<comment type="caution">
    <text evidence="3">The sequence shown here is derived from an EMBL/GenBank/DDBJ whole genome shotgun (WGS) entry which is preliminary data.</text>
</comment>
<evidence type="ECO:0008006" key="5">
    <source>
        <dbReference type="Google" id="ProtNLM"/>
    </source>
</evidence>
<keyword evidence="4" id="KW-1185">Reference proteome</keyword>
<organism evidence="3 4">
    <name type="scientific">Necator americanus</name>
    <name type="common">Human hookworm</name>
    <dbReference type="NCBI Taxonomy" id="51031"/>
    <lineage>
        <taxon>Eukaryota</taxon>
        <taxon>Metazoa</taxon>
        <taxon>Ecdysozoa</taxon>
        <taxon>Nematoda</taxon>
        <taxon>Chromadorea</taxon>
        <taxon>Rhabditida</taxon>
        <taxon>Rhabditina</taxon>
        <taxon>Rhabditomorpha</taxon>
        <taxon>Strongyloidea</taxon>
        <taxon>Ancylostomatidae</taxon>
        <taxon>Bunostominae</taxon>
        <taxon>Necator</taxon>
    </lineage>
</organism>
<evidence type="ECO:0000256" key="1">
    <source>
        <dbReference type="SAM" id="Coils"/>
    </source>
</evidence>